<dbReference type="Pfam" id="PF01987">
    <property type="entry name" value="AIM24"/>
    <property type="match status" value="1"/>
</dbReference>
<evidence type="ECO:0000313" key="2">
    <source>
        <dbReference type="Proteomes" id="UP000184363"/>
    </source>
</evidence>
<name>A0A1M6U699_PSETH</name>
<sequence>MSDGVPPAPLNPSTLPDNDNVPGNHYAYCVKLDGQLFMQTGRMIAYYPAPHSQGIRFEPLTTANLTGMVAARFSAPLYTRDWVVATGSGHLILGDRGYDINSYDLTDGNLTIRAANLLAFDASLELKQSIVPGFLTLIGTGKFLASSSGPVIFAEPPIRVDPDALVGWADCPSPSHHYDANWMQGFLGAAMGFFGQNSGEERQFDFTGAGTVLLQSSEKAVADPQLLRQLEGQVQTLSVPSLQQLQRTIQQRLAGQQH</sequence>
<dbReference type="InterPro" id="IPR016031">
    <property type="entry name" value="Trp_RNA-bd_attenuator-like_dom"/>
</dbReference>
<dbReference type="RefSeq" id="WP_073457463.1">
    <property type="nucleotide sequence ID" value="NZ_CALGVN010000044.1"/>
</dbReference>
<proteinExistence type="predicted"/>
<evidence type="ECO:0000313" key="1">
    <source>
        <dbReference type="EMBL" id="SHK64693.1"/>
    </source>
</evidence>
<reference evidence="1 2" key="1">
    <citation type="submission" date="2016-11" db="EMBL/GenBank/DDBJ databases">
        <authorList>
            <person name="Jaros S."/>
            <person name="Januszkiewicz K."/>
            <person name="Wedrychowicz H."/>
        </authorList>
    </citation>
    <scope>NUCLEOTIDE SEQUENCE [LARGE SCALE GENOMIC DNA]</scope>
    <source>
        <strain evidence="1 2">DSM 43832</strain>
    </source>
</reference>
<dbReference type="EMBL" id="FRAP01000009">
    <property type="protein sequence ID" value="SHK64693.1"/>
    <property type="molecule type" value="Genomic_DNA"/>
</dbReference>
<accession>A0A1M6U699</accession>
<organism evidence="1 2">
    <name type="scientific">Pseudonocardia thermophila</name>
    <dbReference type="NCBI Taxonomy" id="1848"/>
    <lineage>
        <taxon>Bacteria</taxon>
        <taxon>Bacillati</taxon>
        <taxon>Actinomycetota</taxon>
        <taxon>Actinomycetes</taxon>
        <taxon>Pseudonocardiales</taxon>
        <taxon>Pseudonocardiaceae</taxon>
        <taxon>Pseudonocardia</taxon>
    </lineage>
</organism>
<protein>
    <submittedName>
        <fullName evidence="1">Biogenesis AIM24</fullName>
    </submittedName>
</protein>
<dbReference type="SUPFAM" id="SSF51219">
    <property type="entry name" value="TRAP-like"/>
    <property type="match status" value="1"/>
</dbReference>
<dbReference type="OrthoDB" id="3459791at2"/>
<dbReference type="Gene3D" id="3.60.160.10">
    <property type="entry name" value="Mitochondrial biogenesis AIM24"/>
    <property type="match status" value="1"/>
</dbReference>
<dbReference type="PANTHER" id="PTHR38074:SF1">
    <property type="entry name" value="ALTERED INHERITANCE OF MITOCHONDRIA PROTEIN 24, MITOCHONDRIAL"/>
    <property type="match status" value="1"/>
</dbReference>
<dbReference type="STRING" id="1848.SAMN05443637_109160"/>
<dbReference type="InterPro" id="IPR036983">
    <property type="entry name" value="AIM24_sf"/>
</dbReference>
<dbReference type="PANTHER" id="PTHR38074">
    <property type="entry name" value="ALTERED INHERITANCE OF MITOCHONDRIA PROTEIN 24, MITOCHONDRIAL"/>
    <property type="match status" value="1"/>
</dbReference>
<gene>
    <name evidence="1" type="ORF">SAMN05443637_109160</name>
</gene>
<keyword evidence="2" id="KW-1185">Reference proteome</keyword>
<dbReference type="AlphaFoldDB" id="A0A1M6U699"/>
<dbReference type="Proteomes" id="UP000184363">
    <property type="component" value="Unassembled WGS sequence"/>
</dbReference>
<dbReference type="InterPro" id="IPR002838">
    <property type="entry name" value="AIM24"/>
</dbReference>